<organism evidence="1 2">
    <name type="scientific">Anisakis simplex</name>
    <name type="common">Herring worm</name>
    <dbReference type="NCBI Taxonomy" id="6269"/>
    <lineage>
        <taxon>Eukaryota</taxon>
        <taxon>Metazoa</taxon>
        <taxon>Ecdysozoa</taxon>
        <taxon>Nematoda</taxon>
        <taxon>Chromadorea</taxon>
        <taxon>Rhabditida</taxon>
        <taxon>Spirurina</taxon>
        <taxon>Ascaridomorpha</taxon>
        <taxon>Ascaridoidea</taxon>
        <taxon>Anisakidae</taxon>
        <taxon>Anisakis</taxon>
        <taxon>Anisakis simplex complex</taxon>
    </lineage>
</organism>
<dbReference type="AlphaFoldDB" id="A0A3P6PMV0"/>
<evidence type="ECO:0000313" key="1">
    <source>
        <dbReference type="EMBL" id="VDK38312.1"/>
    </source>
</evidence>
<evidence type="ECO:0000313" key="2">
    <source>
        <dbReference type="Proteomes" id="UP000267096"/>
    </source>
</evidence>
<sequence length="39" mass="4871">MISVYRVNLKVLMRSLRVLLEHQRLWHRKHLQVRLLHPT</sequence>
<keyword evidence="2" id="KW-1185">Reference proteome</keyword>
<name>A0A3P6PMV0_ANISI</name>
<gene>
    <name evidence="1" type="ORF">ASIM_LOCUS9276</name>
</gene>
<feature type="non-terminal residue" evidence="1">
    <location>
        <position position="39"/>
    </location>
</feature>
<proteinExistence type="predicted"/>
<dbReference type="EMBL" id="UYRR01027844">
    <property type="protein sequence ID" value="VDK38312.1"/>
    <property type="molecule type" value="Genomic_DNA"/>
</dbReference>
<accession>A0A3P6PMV0</accession>
<protein>
    <submittedName>
        <fullName evidence="1">Uncharacterized protein</fullName>
    </submittedName>
</protein>
<reference evidence="1 2" key="1">
    <citation type="submission" date="2018-11" db="EMBL/GenBank/DDBJ databases">
        <authorList>
            <consortium name="Pathogen Informatics"/>
        </authorList>
    </citation>
    <scope>NUCLEOTIDE SEQUENCE [LARGE SCALE GENOMIC DNA]</scope>
</reference>
<dbReference type="Proteomes" id="UP000267096">
    <property type="component" value="Unassembled WGS sequence"/>
</dbReference>